<name>A0A7S2R989_9STRA</name>
<dbReference type="AlphaFoldDB" id="A0A7S2R989"/>
<comment type="similarity">
    <text evidence="1 2">Belongs to the peptidase C12 family.</text>
</comment>
<sequence>MLSFGHHELDRESSLFLLGPLSPVALVGLTGETEGAGTDDAQDQHFICFINFEGNLMELDGRTFDAEGVAFPFNHGATTPETFLSDAAKVIREDFMARDPENVNFNVTALCKLD</sequence>
<dbReference type="SUPFAM" id="SSF54001">
    <property type="entry name" value="Cysteine proteinases"/>
    <property type="match status" value="1"/>
</dbReference>
<evidence type="ECO:0000313" key="4">
    <source>
        <dbReference type="EMBL" id="CAD9664464.1"/>
    </source>
</evidence>
<gene>
    <name evidence="4" type="ORF">RMAR1173_LOCUS2113</name>
</gene>
<dbReference type="InterPro" id="IPR038765">
    <property type="entry name" value="Papain-like_cys_pep_sf"/>
</dbReference>
<evidence type="ECO:0000256" key="1">
    <source>
        <dbReference type="ARBA" id="ARBA00009326"/>
    </source>
</evidence>
<dbReference type="Gene3D" id="3.30.1490.420">
    <property type="entry name" value="Ubiquitin carboxyl-terminal hydrolase, domain 2"/>
    <property type="match status" value="1"/>
</dbReference>
<dbReference type="EMBL" id="HBHJ01003309">
    <property type="protein sequence ID" value="CAD9664464.1"/>
    <property type="molecule type" value="Transcribed_RNA"/>
</dbReference>
<comment type="caution">
    <text evidence="2">Lacks conserved residue(s) required for the propagation of feature annotation.</text>
</comment>
<dbReference type="Pfam" id="PF01088">
    <property type="entry name" value="Peptidase_C12"/>
    <property type="match status" value="1"/>
</dbReference>
<protein>
    <recommendedName>
        <fullName evidence="3">UCH catalytic domain-containing protein</fullName>
    </recommendedName>
</protein>
<organism evidence="4">
    <name type="scientific">Rhizochromulina marina</name>
    <dbReference type="NCBI Taxonomy" id="1034831"/>
    <lineage>
        <taxon>Eukaryota</taxon>
        <taxon>Sar</taxon>
        <taxon>Stramenopiles</taxon>
        <taxon>Ochrophyta</taxon>
        <taxon>Dictyochophyceae</taxon>
        <taxon>Rhizochromulinales</taxon>
        <taxon>Rhizochromulina</taxon>
    </lineage>
</organism>
<accession>A0A7S2R989</accession>
<dbReference type="InterPro" id="IPR001578">
    <property type="entry name" value="Peptidase_C12_UCH"/>
</dbReference>
<dbReference type="PANTHER" id="PTHR10589">
    <property type="entry name" value="UBIQUITIN CARBOXYL-TERMINAL HYDROLASE"/>
    <property type="match status" value="1"/>
</dbReference>
<reference evidence="4" key="1">
    <citation type="submission" date="2021-01" db="EMBL/GenBank/DDBJ databases">
        <authorList>
            <person name="Corre E."/>
            <person name="Pelletier E."/>
            <person name="Niang G."/>
            <person name="Scheremetjew M."/>
            <person name="Finn R."/>
            <person name="Kale V."/>
            <person name="Holt S."/>
            <person name="Cochrane G."/>
            <person name="Meng A."/>
            <person name="Brown T."/>
            <person name="Cohen L."/>
        </authorList>
    </citation>
    <scope>NUCLEOTIDE SEQUENCE</scope>
    <source>
        <strain evidence="4">CCMP1243</strain>
    </source>
</reference>
<dbReference type="GO" id="GO:0004843">
    <property type="term" value="F:cysteine-type deubiquitinase activity"/>
    <property type="evidence" value="ECO:0007669"/>
    <property type="project" value="InterPro"/>
</dbReference>
<dbReference type="GO" id="GO:0005737">
    <property type="term" value="C:cytoplasm"/>
    <property type="evidence" value="ECO:0007669"/>
    <property type="project" value="TreeGrafter"/>
</dbReference>
<feature type="domain" description="UCH catalytic" evidence="3">
    <location>
        <begin position="1"/>
        <end position="112"/>
    </location>
</feature>
<dbReference type="GO" id="GO:0006511">
    <property type="term" value="P:ubiquitin-dependent protein catabolic process"/>
    <property type="evidence" value="ECO:0007669"/>
    <property type="project" value="InterPro"/>
</dbReference>
<proteinExistence type="inferred from homology"/>
<dbReference type="PANTHER" id="PTHR10589:SF17">
    <property type="entry name" value="UBIQUITIN CARBOXYL-TERMINAL HYDROLASE"/>
    <property type="match status" value="1"/>
</dbReference>
<evidence type="ECO:0000259" key="3">
    <source>
        <dbReference type="PROSITE" id="PS52048"/>
    </source>
</evidence>
<evidence type="ECO:0000256" key="2">
    <source>
        <dbReference type="PROSITE-ProRule" id="PRU01393"/>
    </source>
</evidence>
<dbReference type="PROSITE" id="PS52048">
    <property type="entry name" value="UCH_DOMAIN"/>
    <property type="match status" value="1"/>
</dbReference>
<dbReference type="GO" id="GO:0016579">
    <property type="term" value="P:protein deubiquitination"/>
    <property type="evidence" value="ECO:0007669"/>
    <property type="project" value="TreeGrafter"/>
</dbReference>